<dbReference type="Gene3D" id="3.30.230.10">
    <property type="match status" value="1"/>
</dbReference>
<dbReference type="InterPro" id="IPR014790">
    <property type="entry name" value="MutL_C"/>
</dbReference>
<accession>A0AAW9R5G3</accession>
<dbReference type="InterPro" id="IPR042120">
    <property type="entry name" value="MutL_C_dimsub"/>
</dbReference>
<dbReference type="GO" id="GO:0016887">
    <property type="term" value="F:ATP hydrolysis activity"/>
    <property type="evidence" value="ECO:0007669"/>
    <property type="project" value="InterPro"/>
</dbReference>
<dbReference type="InterPro" id="IPR037198">
    <property type="entry name" value="MutL_C_sf"/>
</dbReference>
<dbReference type="GO" id="GO:0140664">
    <property type="term" value="F:ATP-dependent DNA damage sensor activity"/>
    <property type="evidence" value="ECO:0007669"/>
    <property type="project" value="InterPro"/>
</dbReference>
<sequence length="604" mass="65841">MPIQLLPDTLVDQIAAGEVVERPASAVKELVENALDAGATRVEVELEEGGARLIRIRDNGAGIARDELALALSRHATSKIASLEDLEAVATMGFRGEALPSIASVSQFTITSRKADAERAWCLECDGGRLGEPEPAQHPPGTTVEARELFYNVPARRRFLRAERTEFGHVEDLLRALALARMDVEFRLSHNGKLVRSWRPSRSEDELLRRLGETLGTGFPSQSLYLDESAAGFRLSGWVGLPTAARSQADQQYFYVNRRLVRDRTVAHALRQAYADVLYHGRHPAYVLFLELDPTRVDVNVHPAKSEVRFRDQRLVHDFLYRTLHRALAGTRAGAVESDPLRIPDGAAAAPPVSVSPSGYSASAPLGAGQGTLRLNVREQVGALAALYGTPSTPREPGAFSLPVTDSDSAPPPLGYALAQLHGIFILAENAEGLVVVDMHAAHERISYERLKAAQDGEGIRALPLLVPMALSVSEREAGAAEEHAQALAALGFEIDRSGPQNLTVRAIPALLEGVDTRQLALDVIADLMAHGNTRRVQEERNALLGTMACHASVRANRRLTLAEMNALLRDMEATERSGQCNHGRPTWVLLDKAQLDRLFLRGR</sequence>
<dbReference type="SMART" id="SM00853">
    <property type="entry name" value="MutL_C"/>
    <property type="match status" value="1"/>
</dbReference>
<dbReference type="InterPro" id="IPR014762">
    <property type="entry name" value="DNA_mismatch_repair_CS"/>
</dbReference>
<dbReference type="EMBL" id="JBBDHC010000008">
    <property type="protein sequence ID" value="MEJ1249446.1"/>
    <property type="molecule type" value="Genomic_DNA"/>
</dbReference>
<dbReference type="SUPFAM" id="SSF55874">
    <property type="entry name" value="ATPase domain of HSP90 chaperone/DNA topoisomerase II/histidine kinase"/>
    <property type="match status" value="1"/>
</dbReference>
<dbReference type="CDD" id="cd16926">
    <property type="entry name" value="HATPase_MutL-MLH-PMS-like"/>
    <property type="match status" value="1"/>
</dbReference>
<gene>
    <name evidence="5 8" type="primary">mutL</name>
    <name evidence="8" type="ORF">WB794_07140</name>
</gene>
<reference evidence="8 9" key="1">
    <citation type="journal article" date="2016" name="Antonie Van Leeuwenhoek">
        <title>Denitratimonas tolerans gen. nov., sp. nov., a denitrifying bacterium isolated from a bioreactor for tannery wastewater treatment.</title>
        <authorList>
            <person name="Han S.I."/>
            <person name="Kim J.O."/>
            <person name="Lee Y.R."/>
            <person name="Ekpeghere K.I."/>
            <person name="Koh S.C."/>
            <person name="Whang K.S."/>
        </authorList>
    </citation>
    <scope>NUCLEOTIDE SEQUENCE [LARGE SCALE GENOMIC DNA]</scope>
    <source>
        <strain evidence="8 9">KACC 17565</strain>
    </source>
</reference>
<dbReference type="Pfam" id="PF08676">
    <property type="entry name" value="MutL_C"/>
    <property type="match status" value="1"/>
</dbReference>
<feature type="domain" description="MutL C-terminal dimerisation" evidence="6">
    <location>
        <begin position="417"/>
        <end position="560"/>
    </location>
</feature>
<dbReference type="AlphaFoldDB" id="A0AAW9R5G3"/>
<dbReference type="HAMAP" id="MF_00149">
    <property type="entry name" value="DNA_mis_repair"/>
    <property type="match status" value="1"/>
</dbReference>
<evidence type="ECO:0000256" key="3">
    <source>
        <dbReference type="ARBA" id="ARBA00022763"/>
    </source>
</evidence>
<keyword evidence="8" id="KW-0255">Endonuclease</keyword>
<evidence type="ECO:0000256" key="4">
    <source>
        <dbReference type="ARBA" id="ARBA00023204"/>
    </source>
</evidence>
<comment type="caution">
    <text evidence="8">The sequence shown here is derived from an EMBL/GenBank/DDBJ whole genome shotgun (WGS) entry which is preliminary data.</text>
</comment>
<comment type="function">
    <text evidence="5">This protein is involved in the repair of mismatches in DNA. It is required for dam-dependent methyl-directed DNA mismatch repair. May act as a 'molecular matchmaker', a protein that promotes the formation of a stable complex between two or more DNA-binding proteins in an ATP-dependent manner without itself being part of a final effector complex.</text>
</comment>
<dbReference type="SUPFAM" id="SSF54211">
    <property type="entry name" value="Ribosomal protein S5 domain 2-like"/>
    <property type="match status" value="1"/>
</dbReference>
<dbReference type="PANTHER" id="PTHR10073:SF12">
    <property type="entry name" value="DNA MISMATCH REPAIR PROTEIN MLH1"/>
    <property type="match status" value="1"/>
</dbReference>
<dbReference type="InterPro" id="IPR020667">
    <property type="entry name" value="DNA_mismatch_repair_MutL"/>
</dbReference>
<organism evidence="8 9">
    <name type="scientific">Denitratimonas tolerans</name>
    <dbReference type="NCBI Taxonomy" id="1338420"/>
    <lineage>
        <taxon>Bacteria</taxon>
        <taxon>Pseudomonadati</taxon>
        <taxon>Pseudomonadota</taxon>
        <taxon>Gammaproteobacteria</taxon>
        <taxon>Lysobacterales</taxon>
        <taxon>Lysobacteraceae</taxon>
        <taxon>Denitratimonas</taxon>
    </lineage>
</organism>
<dbReference type="PANTHER" id="PTHR10073">
    <property type="entry name" value="DNA MISMATCH REPAIR PROTEIN MLH, PMS, MUTL"/>
    <property type="match status" value="1"/>
</dbReference>
<keyword evidence="9" id="KW-1185">Reference proteome</keyword>
<keyword evidence="8" id="KW-0540">Nuclease</keyword>
<dbReference type="InterPro" id="IPR036890">
    <property type="entry name" value="HATPase_C_sf"/>
</dbReference>
<feature type="domain" description="DNA mismatch repair protein S5" evidence="7">
    <location>
        <begin position="211"/>
        <end position="329"/>
    </location>
</feature>
<dbReference type="GO" id="GO:0006298">
    <property type="term" value="P:mismatch repair"/>
    <property type="evidence" value="ECO:0007669"/>
    <property type="project" value="UniProtKB-UniRule"/>
</dbReference>
<dbReference type="Pfam" id="PF01119">
    <property type="entry name" value="DNA_mis_repair"/>
    <property type="match status" value="1"/>
</dbReference>
<evidence type="ECO:0000313" key="9">
    <source>
        <dbReference type="Proteomes" id="UP001364472"/>
    </source>
</evidence>
<dbReference type="NCBIfam" id="TIGR00585">
    <property type="entry name" value="mutl"/>
    <property type="match status" value="1"/>
</dbReference>
<dbReference type="RefSeq" id="WP_337335163.1">
    <property type="nucleotide sequence ID" value="NZ_JBBDHC010000008.1"/>
</dbReference>
<keyword evidence="4 5" id="KW-0234">DNA repair</keyword>
<dbReference type="InterPro" id="IPR013507">
    <property type="entry name" value="DNA_mismatch_S5_2-like"/>
</dbReference>
<comment type="similarity">
    <text evidence="1 5">Belongs to the DNA mismatch repair MutL/HexB family.</text>
</comment>
<evidence type="ECO:0000256" key="1">
    <source>
        <dbReference type="ARBA" id="ARBA00006082"/>
    </source>
</evidence>
<evidence type="ECO:0000259" key="7">
    <source>
        <dbReference type="SMART" id="SM01340"/>
    </source>
</evidence>
<name>A0AAW9R5G3_9GAMM</name>
<dbReference type="InterPro" id="IPR002099">
    <property type="entry name" value="MutL/Mlh/PMS"/>
</dbReference>
<dbReference type="InterPro" id="IPR038973">
    <property type="entry name" value="MutL/Mlh/Pms-like"/>
</dbReference>
<protein>
    <recommendedName>
        <fullName evidence="2 5">DNA mismatch repair protein MutL</fullName>
    </recommendedName>
</protein>
<dbReference type="CDD" id="cd03482">
    <property type="entry name" value="MutL_Trans_MutL"/>
    <property type="match status" value="1"/>
</dbReference>
<dbReference type="GO" id="GO:0005524">
    <property type="term" value="F:ATP binding"/>
    <property type="evidence" value="ECO:0007669"/>
    <property type="project" value="InterPro"/>
</dbReference>
<dbReference type="Gene3D" id="3.30.1540.20">
    <property type="entry name" value="MutL, C-terminal domain, dimerisation subdomain"/>
    <property type="match status" value="1"/>
</dbReference>
<dbReference type="GO" id="GO:0030983">
    <property type="term" value="F:mismatched DNA binding"/>
    <property type="evidence" value="ECO:0007669"/>
    <property type="project" value="InterPro"/>
</dbReference>
<dbReference type="Pfam" id="PF13589">
    <property type="entry name" value="HATPase_c_3"/>
    <property type="match status" value="1"/>
</dbReference>
<dbReference type="GO" id="GO:0032300">
    <property type="term" value="C:mismatch repair complex"/>
    <property type="evidence" value="ECO:0007669"/>
    <property type="project" value="InterPro"/>
</dbReference>
<evidence type="ECO:0000313" key="8">
    <source>
        <dbReference type="EMBL" id="MEJ1249446.1"/>
    </source>
</evidence>
<dbReference type="SMART" id="SM01340">
    <property type="entry name" value="DNA_mis_repair"/>
    <property type="match status" value="1"/>
</dbReference>
<dbReference type="Gene3D" id="3.30.565.10">
    <property type="entry name" value="Histidine kinase-like ATPase, C-terminal domain"/>
    <property type="match status" value="1"/>
</dbReference>
<evidence type="ECO:0000259" key="6">
    <source>
        <dbReference type="SMART" id="SM00853"/>
    </source>
</evidence>
<dbReference type="FunFam" id="3.30.565.10:FF:000003">
    <property type="entry name" value="DNA mismatch repair endonuclease MutL"/>
    <property type="match status" value="1"/>
</dbReference>
<proteinExistence type="inferred from homology"/>
<dbReference type="NCBIfam" id="NF000949">
    <property type="entry name" value="PRK00095.1-2"/>
    <property type="match status" value="1"/>
</dbReference>
<dbReference type="InterPro" id="IPR020568">
    <property type="entry name" value="Ribosomal_Su5_D2-typ_SF"/>
</dbReference>
<dbReference type="GO" id="GO:0004519">
    <property type="term" value="F:endonuclease activity"/>
    <property type="evidence" value="ECO:0007669"/>
    <property type="project" value="UniProtKB-KW"/>
</dbReference>
<dbReference type="SUPFAM" id="SSF118116">
    <property type="entry name" value="DNA mismatch repair protein MutL"/>
    <property type="match status" value="1"/>
</dbReference>
<dbReference type="Proteomes" id="UP001364472">
    <property type="component" value="Unassembled WGS sequence"/>
</dbReference>
<dbReference type="InterPro" id="IPR042121">
    <property type="entry name" value="MutL_C_regsub"/>
</dbReference>
<keyword evidence="3 5" id="KW-0227">DNA damage</keyword>
<dbReference type="PROSITE" id="PS00058">
    <property type="entry name" value="DNA_MISMATCH_REPAIR_1"/>
    <property type="match status" value="1"/>
</dbReference>
<dbReference type="InterPro" id="IPR014721">
    <property type="entry name" value="Ribsml_uS5_D2-typ_fold_subgr"/>
</dbReference>
<evidence type="ECO:0000256" key="5">
    <source>
        <dbReference type="HAMAP-Rule" id="MF_00149"/>
    </source>
</evidence>
<dbReference type="Gene3D" id="3.30.1370.100">
    <property type="entry name" value="MutL, C-terminal domain, regulatory subdomain"/>
    <property type="match status" value="1"/>
</dbReference>
<keyword evidence="8" id="KW-0378">Hydrolase</keyword>
<evidence type="ECO:0000256" key="2">
    <source>
        <dbReference type="ARBA" id="ARBA00021975"/>
    </source>
</evidence>